<feature type="active site" description="Nucleophile" evidence="5">
    <location>
        <position position="7"/>
    </location>
</feature>
<feature type="active site" description="Proton donor" evidence="5">
    <location>
        <position position="119"/>
    </location>
</feature>
<evidence type="ECO:0000256" key="3">
    <source>
        <dbReference type="ARBA" id="ARBA00022801"/>
    </source>
</evidence>
<protein>
    <recommendedName>
        <fullName evidence="2">protein-tyrosine-phosphatase</fullName>
        <ecNumber evidence="2">3.1.3.48</ecNumber>
    </recommendedName>
</protein>
<evidence type="ECO:0000259" key="6">
    <source>
        <dbReference type="SMART" id="SM00226"/>
    </source>
</evidence>
<evidence type="ECO:0000256" key="1">
    <source>
        <dbReference type="ARBA" id="ARBA00011063"/>
    </source>
</evidence>
<feature type="domain" description="Phosphotyrosine protein phosphatase I" evidence="6">
    <location>
        <begin position="1"/>
        <end position="145"/>
    </location>
</feature>
<dbReference type="RefSeq" id="WP_133847066.1">
    <property type="nucleotide sequence ID" value="NZ_SNXZ01000001.1"/>
</dbReference>
<dbReference type="PRINTS" id="PR00719">
    <property type="entry name" value="LMWPTPASE"/>
</dbReference>
<dbReference type="CDD" id="cd16343">
    <property type="entry name" value="LMWPTP"/>
    <property type="match status" value="1"/>
</dbReference>
<dbReference type="OrthoDB" id="9784339at2"/>
<dbReference type="Proteomes" id="UP000295444">
    <property type="component" value="Unassembled WGS sequence"/>
</dbReference>
<dbReference type="EMBL" id="SNXZ01000001">
    <property type="protein sequence ID" value="TDQ04098.1"/>
    <property type="molecule type" value="Genomic_DNA"/>
</dbReference>
<evidence type="ECO:0000313" key="7">
    <source>
        <dbReference type="EMBL" id="TDQ04098.1"/>
    </source>
</evidence>
<dbReference type="InterPro" id="IPR036196">
    <property type="entry name" value="Ptyr_pPase_sf"/>
</dbReference>
<dbReference type="InterPro" id="IPR023485">
    <property type="entry name" value="Ptyr_pPase"/>
</dbReference>
<keyword evidence="3" id="KW-0378">Hydrolase</keyword>
<dbReference type="PANTHER" id="PTHR11717">
    <property type="entry name" value="LOW MOLECULAR WEIGHT PROTEIN TYROSINE PHOSPHATASE"/>
    <property type="match status" value="1"/>
</dbReference>
<dbReference type="InterPro" id="IPR050438">
    <property type="entry name" value="LMW_PTPase"/>
</dbReference>
<reference evidence="7 8" key="1">
    <citation type="submission" date="2019-03" db="EMBL/GenBank/DDBJ databases">
        <title>Genomic Encyclopedia of Type Strains, Phase IV (KMG-IV): sequencing the most valuable type-strain genomes for metagenomic binning, comparative biology and taxonomic classification.</title>
        <authorList>
            <person name="Goeker M."/>
        </authorList>
    </citation>
    <scope>NUCLEOTIDE SEQUENCE [LARGE SCALE GENOMIC DNA]</scope>
    <source>
        <strain evidence="7 8">DSM 45361</strain>
    </source>
</reference>
<gene>
    <name evidence="7" type="ORF">EV186_10139</name>
</gene>
<dbReference type="InterPro" id="IPR017867">
    <property type="entry name" value="Tyr_phospatase_low_mol_wt"/>
</dbReference>
<dbReference type="GO" id="GO:0004725">
    <property type="term" value="F:protein tyrosine phosphatase activity"/>
    <property type="evidence" value="ECO:0007669"/>
    <property type="project" value="UniProtKB-EC"/>
</dbReference>
<dbReference type="SMART" id="SM00226">
    <property type="entry name" value="LMWPc"/>
    <property type="match status" value="1"/>
</dbReference>
<dbReference type="EC" id="3.1.3.48" evidence="2"/>
<keyword evidence="4" id="KW-0904">Protein phosphatase</keyword>
<dbReference type="PANTHER" id="PTHR11717:SF7">
    <property type="entry name" value="LOW MOLECULAR WEIGHT PHOSPHOTYROSINE PROTEIN PHOSPHATASE"/>
    <property type="match status" value="1"/>
</dbReference>
<evidence type="ECO:0000256" key="5">
    <source>
        <dbReference type="PIRSR" id="PIRSR617867-1"/>
    </source>
</evidence>
<dbReference type="Pfam" id="PF01451">
    <property type="entry name" value="LMWPc"/>
    <property type="match status" value="1"/>
</dbReference>
<proteinExistence type="inferred from homology"/>
<dbReference type="SUPFAM" id="SSF52788">
    <property type="entry name" value="Phosphotyrosine protein phosphatases I"/>
    <property type="match status" value="1"/>
</dbReference>
<dbReference type="Gene3D" id="3.40.50.2300">
    <property type="match status" value="1"/>
</dbReference>
<comment type="caution">
    <text evidence="7">The sequence shown here is derived from an EMBL/GenBank/DDBJ whole genome shotgun (WGS) entry which is preliminary data.</text>
</comment>
<comment type="similarity">
    <text evidence="1">Belongs to the low molecular weight phosphotyrosine protein phosphatase family.</text>
</comment>
<keyword evidence="8" id="KW-1185">Reference proteome</keyword>
<dbReference type="AlphaFoldDB" id="A0A4R6SJ78"/>
<accession>A0A4R6SJ78</accession>
<organism evidence="7 8">
    <name type="scientific">Labedaea rhizosphaerae</name>
    <dbReference type="NCBI Taxonomy" id="598644"/>
    <lineage>
        <taxon>Bacteria</taxon>
        <taxon>Bacillati</taxon>
        <taxon>Actinomycetota</taxon>
        <taxon>Actinomycetes</taxon>
        <taxon>Pseudonocardiales</taxon>
        <taxon>Pseudonocardiaceae</taxon>
        <taxon>Labedaea</taxon>
    </lineage>
</organism>
<feature type="active site" description="Nucleophile" evidence="5">
    <location>
        <position position="13"/>
    </location>
</feature>
<evidence type="ECO:0000313" key="8">
    <source>
        <dbReference type="Proteomes" id="UP000295444"/>
    </source>
</evidence>
<evidence type="ECO:0000256" key="4">
    <source>
        <dbReference type="ARBA" id="ARBA00022912"/>
    </source>
</evidence>
<sequence length="150" mass="16434">MHISFICTGNICRSPMAASIVREHLRRAGLEHVEVTSAGTGSWHVGEPADRRAQATLVKHGYPTEHIAAQVGPDHLDADLLIALDRGHARELRALIGDDPRIRLLRSFDPDADDNDVPDPYYGADDGFGEVLDMIEKAAPGVVQWVREHG</sequence>
<name>A0A4R6SJ78_LABRH</name>
<evidence type="ECO:0000256" key="2">
    <source>
        <dbReference type="ARBA" id="ARBA00013064"/>
    </source>
</evidence>